<sequence>MSELDLLADCPKDTTKERDELAAALGQATAENKRLKAQLDEFVYAENNQDYVPESQKRIEQLEAALNWIGDAHIDDMTEIMDYARESVQSAGDKSDV</sequence>
<proteinExistence type="predicted"/>
<gene>
    <name evidence="1" type="ORF">LCGC14_3054700</name>
</gene>
<accession>A0A0F8YTL1</accession>
<evidence type="ECO:0000313" key="1">
    <source>
        <dbReference type="EMBL" id="KKK57414.1"/>
    </source>
</evidence>
<dbReference type="AlphaFoldDB" id="A0A0F8YTL1"/>
<dbReference type="EMBL" id="LAZR01064489">
    <property type="protein sequence ID" value="KKK57414.1"/>
    <property type="molecule type" value="Genomic_DNA"/>
</dbReference>
<reference evidence="1" key="1">
    <citation type="journal article" date="2015" name="Nature">
        <title>Complex archaea that bridge the gap between prokaryotes and eukaryotes.</title>
        <authorList>
            <person name="Spang A."/>
            <person name="Saw J.H."/>
            <person name="Jorgensen S.L."/>
            <person name="Zaremba-Niedzwiedzka K."/>
            <person name="Martijn J."/>
            <person name="Lind A.E."/>
            <person name="van Eijk R."/>
            <person name="Schleper C."/>
            <person name="Guy L."/>
            <person name="Ettema T.J."/>
        </authorList>
    </citation>
    <scope>NUCLEOTIDE SEQUENCE</scope>
</reference>
<organism evidence="1">
    <name type="scientific">marine sediment metagenome</name>
    <dbReference type="NCBI Taxonomy" id="412755"/>
    <lineage>
        <taxon>unclassified sequences</taxon>
        <taxon>metagenomes</taxon>
        <taxon>ecological metagenomes</taxon>
    </lineage>
</organism>
<name>A0A0F8YTL1_9ZZZZ</name>
<protein>
    <submittedName>
        <fullName evidence="1">Uncharacterized protein</fullName>
    </submittedName>
</protein>
<comment type="caution">
    <text evidence="1">The sequence shown here is derived from an EMBL/GenBank/DDBJ whole genome shotgun (WGS) entry which is preliminary data.</text>
</comment>